<keyword evidence="8" id="KW-0175">Coiled coil</keyword>
<keyword evidence="7" id="KW-1006">Bacterial flagellum protein export</keyword>
<evidence type="ECO:0000256" key="2">
    <source>
        <dbReference type="ARBA" id="ARBA00006602"/>
    </source>
</evidence>
<dbReference type="PANTHER" id="PTHR34982:SF1">
    <property type="entry name" value="FLAGELLAR ASSEMBLY PROTEIN FLIH"/>
    <property type="match status" value="1"/>
</dbReference>
<reference evidence="10 11" key="1">
    <citation type="submission" date="2024-08" db="EMBL/GenBank/DDBJ databases">
        <authorList>
            <person name="Ishaq N."/>
        </authorList>
    </citation>
    <scope>NUCLEOTIDE SEQUENCE [LARGE SCALE GENOMIC DNA]</scope>
    <source>
        <strain evidence="10 11">DSM 18651</strain>
    </source>
</reference>
<keyword evidence="5" id="KW-1005">Bacterial flagellum biogenesis</keyword>
<organism evidence="10 11">
    <name type="scientific">Microbulbifer epialgicus</name>
    <dbReference type="NCBI Taxonomy" id="393907"/>
    <lineage>
        <taxon>Bacteria</taxon>
        <taxon>Pseudomonadati</taxon>
        <taxon>Pseudomonadota</taxon>
        <taxon>Gammaproteobacteria</taxon>
        <taxon>Cellvibrionales</taxon>
        <taxon>Microbulbiferaceae</taxon>
        <taxon>Microbulbifer</taxon>
    </lineage>
</organism>
<comment type="similarity">
    <text evidence="2">Belongs to the FliH family.</text>
</comment>
<dbReference type="PANTHER" id="PTHR34982">
    <property type="entry name" value="YOP PROTEINS TRANSLOCATION PROTEIN L"/>
    <property type="match status" value="1"/>
</dbReference>
<proteinExistence type="inferred from homology"/>
<evidence type="ECO:0000256" key="6">
    <source>
        <dbReference type="ARBA" id="ARBA00022927"/>
    </source>
</evidence>
<evidence type="ECO:0000259" key="9">
    <source>
        <dbReference type="Pfam" id="PF02108"/>
    </source>
</evidence>
<evidence type="ECO:0000256" key="4">
    <source>
        <dbReference type="ARBA" id="ARBA00022448"/>
    </source>
</evidence>
<name>A0ABV4NXB1_9GAMM</name>
<dbReference type="RefSeq" id="WP_371838319.1">
    <property type="nucleotide sequence ID" value="NZ_JBGMEK010000011.1"/>
</dbReference>
<evidence type="ECO:0000256" key="8">
    <source>
        <dbReference type="SAM" id="Coils"/>
    </source>
</evidence>
<comment type="caution">
    <text evidence="10">The sequence shown here is derived from an EMBL/GenBank/DDBJ whole genome shotgun (WGS) entry which is preliminary data.</text>
</comment>
<sequence length="263" mass="30199">MSDIIRRAKIGGTHKIEFYTPDANPVVTEDTDAKVENIEAQFEHEKKLTKSLKQEILTLQELISRQNSELENLRSNLLDLEKTYDLTKNEYAKDIESKLKQGYADGWKQAEDEYKQHFTNEVAKKSEEFEKNLELLGEFSKSQWLKVTESLSLLALEVSCKILGVEYAKQSGLRAFISNVIEVLPNEKKLTIKASPLDVDRIRSIRSEIEYTFNCEISLIPDDDLRLSDLLIEYDVGVLDGGLERQLMAIRKSLSQEFNCEQS</sequence>
<dbReference type="Pfam" id="PF02108">
    <property type="entry name" value="FliH"/>
    <property type="match status" value="1"/>
</dbReference>
<dbReference type="Proteomes" id="UP001569428">
    <property type="component" value="Unassembled WGS sequence"/>
</dbReference>
<evidence type="ECO:0000256" key="7">
    <source>
        <dbReference type="ARBA" id="ARBA00023225"/>
    </source>
</evidence>
<dbReference type="InterPro" id="IPR018035">
    <property type="entry name" value="Flagellar_FliH/T3SS_HrpE"/>
</dbReference>
<evidence type="ECO:0000313" key="10">
    <source>
        <dbReference type="EMBL" id="MFA0810746.1"/>
    </source>
</evidence>
<keyword evidence="6" id="KW-0653">Protein transport</keyword>
<evidence type="ECO:0000256" key="3">
    <source>
        <dbReference type="ARBA" id="ARBA00016507"/>
    </source>
</evidence>
<feature type="coiled-coil region" evidence="8">
    <location>
        <begin position="35"/>
        <end position="90"/>
    </location>
</feature>
<evidence type="ECO:0000313" key="11">
    <source>
        <dbReference type="Proteomes" id="UP001569428"/>
    </source>
</evidence>
<dbReference type="EMBL" id="JBGMEK010000011">
    <property type="protein sequence ID" value="MFA0810746.1"/>
    <property type="molecule type" value="Genomic_DNA"/>
</dbReference>
<accession>A0ABV4NXB1</accession>
<keyword evidence="11" id="KW-1185">Reference proteome</keyword>
<comment type="function">
    <text evidence="1">Needed for flagellar regrowth and assembly.</text>
</comment>
<evidence type="ECO:0000256" key="5">
    <source>
        <dbReference type="ARBA" id="ARBA00022795"/>
    </source>
</evidence>
<protein>
    <recommendedName>
        <fullName evidence="3">Flagellar assembly protein FliH</fullName>
    </recommendedName>
</protein>
<dbReference type="InterPro" id="IPR051472">
    <property type="entry name" value="T3SS_Stator/FliH"/>
</dbReference>
<keyword evidence="4" id="KW-0813">Transport</keyword>
<feature type="domain" description="Flagellar assembly protein FliH/Type III secretion system HrpE" evidence="9">
    <location>
        <begin position="128"/>
        <end position="248"/>
    </location>
</feature>
<evidence type="ECO:0000256" key="1">
    <source>
        <dbReference type="ARBA" id="ARBA00003041"/>
    </source>
</evidence>
<gene>
    <name evidence="10" type="ORF">ACCI49_07410</name>
</gene>